<dbReference type="Proteomes" id="UP001597440">
    <property type="component" value="Unassembled WGS sequence"/>
</dbReference>
<keyword evidence="2" id="KW-1185">Reference proteome</keyword>
<protein>
    <submittedName>
        <fullName evidence="1">Uncharacterized protein</fullName>
    </submittedName>
</protein>
<organism evidence="1 2">
    <name type="scientific">Sphingobacterium tabacisoli</name>
    <dbReference type="NCBI Taxonomy" id="2044855"/>
    <lineage>
        <taxon>Bacteria</taxon>
        <taxon>Pseudomonadati</taxon>
        <taxon>Bacteroidota</taxon>
        <taxon>Sphingobacteriia</taxon>
        <taxon>Sphingobacteriales</taxon>
        <taxon>Sphingobacteriaceae</taxon>
        <taxon>Sphingobacterium</taxon>
    </lineage>
</organism>
<accession>A0ABW5L877</accession>
<sequence length="298" mass="34502">MSAIAINTKYVQIPGLENQDFLEKGKNGQLKISSLEPTLPISLGNNLVFIKPINDDLVFTNSATVTRIDPRLVVKSDSTSASRTNKTKKRDSYDHYFSFEVEEILKENNKLSELEYSLPIISNYLKPEVHFQTQYRTLEKDDYQTIVKGWIYATRTVFGKLANALPRQNKLEFMIESIDNFSTINFKEISLVDGLDFLYKYIDRRILSRGELLIGIDRILNRHLGDLLPVEEVGLIDPQSNKAQNINSQAKIFNDLFQLEKGKNLKDSLRETIDKNSQLEERFQKMFSRKTWPIDLER</sequence>
<reference evidence="2" key="1">
    <citation type="journal article" date="2019" name="Int. J. Syst. Evol. Microbiol.">
        <title>The Global Catalogue of Microorganisms (GCM) 10K type strain sequencing project: providing services to taxonomists for standard genome sequencing and annotation.</title>
        <authorList>
            <consortium name="The Broad Institute Genomics Platform"/>
            <consortium name="The Broad Institute Genome Sequencing Center for Infectious Disease"/>
            <person name="Wu L."/>
            <person name="Ma J."/>
        </authorList>
    </citation>
    <scope>NUCLEOTIDE SEQUENCE [LARGE SCALE GENOMIC DNA]</scope>
    <source>
        <strain evidence="2">KCTC 52298</strain>
    </source>
</reference>
<dbReference type="RefSeq" id="WP_210352873.1">
    <property type="nucleotide sequence ID" value="NZ_JAEQMU010000001.1"/>
</dbReference>
<name>A0ABW5L877_9SPHI</name>
<proteinExistence type="predicted"/>
<gene>
    <name evidence="1" type="ORF">ACFSQW_16765</name>
</gene>
<comment type="caution">
    <text evidence="1">The sequence shown here is derived from an EMBL/GenBank/DDBJ whole genome shotgun (WGS) entry which is preliminary data.</text>
</comment>
<dbReference type="EMBL" id="JBHULD010000018">
    <property type="protein sequence ID" value="MFD2556047.1"/>
    <property type="molecule type" value="Genomic_DNA"/>
</dbReference>
<evidence type="ECO:0000313" key="1">
    <source>
        <dbReference type="EMBL" id="MFD2556047.1"/>
    </source>
</evidence>
<evidence type="ECO:0000313" key="2">
    <source>
        <dbReference type="Proteomes" id="UP001597440"/>
    </source>
</evidence>